<dbReference type="InterPro" id="IPR052155">
    <property type="entry name" value="Biofilm_reg_signaling"/>
</dbReference>
<dbReference type="PANTHER" id="PTHR44757">
    <property type="entry name" value="DIGUANYLATE CYCLASE DGCP"/>
    <property type="match status" value="1"/>
</dbReference>
<dbReference type="InterPro" id="IPR035965">
    <property type="entry name" value="PAS-like_dom_sf"/>
</dbReference>
<name>X1U273_9ZZZZ</name>
<dbReference type="InterPro" id="IPR013656">
    <property type="entry name" value="PAS_4"/>
</dbReference>
<comment type="caution">
    <text evidence="3">The sequence shown here is derived from an EMBL/GenBank/DDBJ whole genome shotgun (WGS) entry which is preliminary data.</text>
</comment>
<dbReference type="PANTHER" id="PTHR44757:SF2">
    <property type="entry name" value="BIOFILM ARCHITECTURE MAINTENANCE PROTEIN MBAA"/>
    <property type="match status" value="1"/>
</dbReference>
<dbReference type="SMART" id="SM00091">
    <property type="entry name" value="PAS"/>
    <property type="match status" value="2"/>
</dbReference>
<gene>
    <name evidence="3" type="ORF">S12H4_28992</name>
</gene>
<dbReference type="Gene3D" id="3.30.450.20">
    <property type="entry name" value="PAS domain"/>
    <property type="match status" value="2"/>
</dbReference>
<dbReference type="InterPro" id="IPR000014">
    <property type="entry name" value="PAS"/>
</dbReference>
<feature type="domain" description="PAS" evidence="1">
    <location>
        <begin position="1"/>
        <end position="40"/>
    </location>
</feature>
<organism evidence="3">
    <name type="scientific">marine sediment metagenome</name>
    <dbReference type="NCBI Taxonomy" id="412755"/>
    <lineage>
        <taxon>unclassified sequences</taxon>
        <taxon>metagenomes</taxon>
        <taxon>ecological metagenomes</taxon>
    </lineage>
</organism>
<accession>X1U273</accession>
<sequence length="235" mass="26987">MLNFTLDYIILLDRDLKFLQMNDNLLNIMNLQRKDIIGRSIEDFSSQIFQIPEIIINAQKALDGKESTTESNLTIEDKERYLSIKHIPTTFDDGEPGVTLIIEDITERKKSEKKMKQAVKEWEVTFNSVSDMISILDKDFTIIRANKSFAKLFHCKPEDCVGKKCYDLLHGTNKTHSPCPYKQVQSTKESVTVEFFEPHIGRKLEISASPIFNDDGEISGSVHIMKDITEHAEKE</sequence>
<dbReference type="PROSITE" id="PS50113">
    <property type="entry name" value="PAC"/>
    <property type="match status" value="1"/>
</dbReference>
<protein>
    <recommendedName>
        <fullName evidence="4">PAS domain-containing protein</fullName>
    </recommendedName>
</protein>
<feature type="domain" description="PAC" evidence="2">
    <location>
        <begin position="189"/>
        <end position="235"/>
    </location>
</feature>
<dbReference type="SUPFAM" id="SSF55785">
    <property type="entry name" value="PYP-like sensor domain (PAS domain)"/>
    <property type="match status" value="2"/>
</dbReference>
<evidence type="ECO:0008006" key="4">
    <source>
        <dbReference type="Google" id="ProtNLM"/>
    </source>
</evidence>
<proteinExistence type="predicted"/>
<dbReference type="Pfam" id="PF08448">
    <property type="entry name" value="PAS_4"/>
    <property type="match status" value="2"/>
</dbReference>
<dbReference type="AlphaFoldDB" id="X1U273"/>
<evidence type="ECO:0000313" key="3">
    <source>
        <dbReference type="EMBL" id="GAI93935.1"/>
    </source>
</evidence>
<evidence type="ECO:0000259" key="1">
    <source>
        <dbReference type="PROSITE" id="PS50112"/>
    </source>
</evidence>
<reference evidence="3" key="1">
    <citation type="journal article" date="2014" name="Front. Microbiol.">
        <title>High frequency of phylogenetically diverse reductive dehalogenase-homologous genes in deep subseafloor sedimentary metagenomes.</title>
        <authorList>
            <person name="Kawai M."/>
            <person name="Futagami T."/>
            <person name="Toyoda A."/>
            <person name="Takaki Y."/>
            <person name="Nishi S."/>
            <person name="Hori S."/>
            <person name="Arai W."/>
            <person name="Tsubouchi T."/>
            <person name="Morono Y."/>
            <person name="Uchiyama I."/>
            <person name="Ito T."/>
            <person name="Fujiyama A."/>
            <person name="Inagaki F."/>
            <person name="Takami H."/>
        </authorList>
    </citation>
    <scope>NUCLEOTIDE SEQUENCE</scope>
    <source>
        <strain evidence="3">Expedition CK06-06</strain>
    </source>
</reference>
<evidence type="ECO:0000259" key="2">
    <source>
        <dbReference type="PROSITE" id="PS50113"/>
    </source>
</evidence>
<dbReference type="CDD" id="cd00130">
    <property type="entry name" value="PAS"/>
    <property type="match status" value="2"/>
</dbReference>
<feature type="domain" description="PAS" evidence="1">
    <location>
        <begin position="111"/>
        <end position="170"/>
    </location>
</feature>
<dbReference type="EMBL" id="BARW01016684">
    <property type="protein sequence ID" value="GAI93935.1"/>
    <property type="molecule type" value="Genomic_DNA"/>
</dbReference>
<dbReference type="InterPro" id="IPR000700">
    <property type="entry name" value="PAS-assoc_C"/>
</dbReference>
<dbReference type="NCBIfam" id="TIGR00229">
    <property type="entry name" value="sensory_box"/>
    <property type="match status" value="2"/>
</dbReference>
<dbReference type="PROSITE" id="PS50112">
    <property type="entry name" value="PAS"/>
    <property type="match status" value="2"/>
</dbReference>